<accession>A0ABT5Q730</accession>
<dbReference type="EMBL" id="JAMDGR010000014">
    <property type="protein sequence ID" value="MDD1150011.1"/>
    <property type="molecule type" value="Genomic_DNA"/>
</dbReference>
<reference evidence="1 2" key="1">
    <citation type="submission" date="2022-05" db="EMBL/GenBank/DDBJ databases">
        <title>Novel Pseudomonas spp. Isolated from a Rainbow Trout Aquaculture Facility.</title>
        <authorList>
            <person name="Testerman T."/>
            <person name="Graf J."/>
        </authorList>
    </citation>
    <scope>NUCLEOTIDE SEQUENCE [LARGE SCALE GENOMIC DNA]</scope>
    <source>
        <strain evidence="1 2">ID357</strain>
    </source>
</reference>
<protein>
    <submittedName>
        <fullName evidence="1">Uncharacterized protein</fullName>
    </submittedName>
</protein>
<name>A0ABT5Q730_9PSED</name>
<evidence type="ECO:0000313" key="2">
    <source>
        <dbReference type="Proteomes" id="UP001217610"/>
    </source>
</evidence>
<comment type="caution">
    <text evidence="1">The sequence shown here is derived from an EMBL/GenBank/DDBJ whole genome shotgun (WGS) entry which is preliminary data.</text>
</comment>
<organism evidence="1 2">
    <name type="scientific">Pseudomonas idahonensis</name>
    <dbReference type="NCBI Taxonomy" id="2942628"/>
    <lineage>
        <taxon>Bacteria</taxon>
        <taxon>Pseudomonadati</taxon>
        <taxon>Pseudomonadota</taxon>
        <taxon>Gammaproteobacteria</taxon>
        <taxon>Pseudomonadales</taxon>
        <taxon>Pseudomonadaceae</taxon>
        <taxon>Pseudomonas</taxon>
    </lineage>
</organism>
<dbReference type="Proteomes" id="UP001217610">
    <property type="component" value="Unassembled WGS sequence"/>
</dbReference>
<keyword evidence="2" id="KW-1185">Reference proteome</keyword>
<sequence>MEKAMIEATEQQIGLLWHALGLRPECSDSRTVYRNRFLAGPGHDDVPDLEALVSQGLMSSRKPPAFCDQSEVLYFATERGEQFAIEQMPPPPKLSNFDAYLRASDCYEHFAQFLDINVPLYQQRGEWRNHEYRMVRYTRTSPYRHYDRHYSLTNWSPHEKLEVAGDWAPTMKAAKASYKAALKLHRAHQKHPANGFERTYSA</sequence>
<gene>
    <name evidence="1" type="ORF">M5G25_17115</name>
</gene>
<evidence type="ECO:0000313" key="1">
    <source>
        <dbReference type="EMBL" id="MDD1150011.1"/>
    </source>
</evidence>
<proteinExistence type="predicted"/>